<evidence type="ECO:0000259" key="7">
    <source>
        <dbReference type="PROSITE" id="PS50901"/>
    </source>
</evidence>
<dbReference type="PROSITE" id="PS50006">
    <property type="entry name" value="FHA_DOMAIN"/>
    <property type="match status" value="1"/>
</dbReference>
<dbReference type="InterPro" id="IPR027417">
    <property type="entry name" value="P-loop_NTPase"/>
</dbReference>
<dbReference type="SMART" id="SM00382">
    <property type="entry name" value="AAA"/>
    <property type="match status" value="3"/>
</dbReference>
<comment type="caution">
    <text evidence="8">The sequence shown here is derived from an EMBL/GenBank/DDBJ whole genome shotgun (WGS) entry which is preliminary data.</text>
</comment>
<dbReference type="Proteomes" id="UP000076998">
    <property type="component" value="Unassembled WGS sequence"/>
</dbReference>
<organism evidence="8 9">
    <name type="scientific">Microbacterium oleivorans</name>
    <dbReference type="NCBI Taxonomy" id="273677"/>
    <lineage>
        <taxon>Bacteria</taxon>
        <taxon>Bacillati</taxon>
        <taxon>Actinomycetota</taxon>
        <taxon>Actinomycetes</taxon>
        <taxon>Micrococcales</taxon>
        <taxon>Microbacteriaceae</taxon>
        <taxon>Microbacterium</taxon>
    </lineage>
</organism>
<proteinExistence type="predicted"/>
<sequence>MRLKLTLHRHDNDPVDIVVTADSTATVGDVARYIAASDPARSTTFAEDDVLTLSVAPPTASRAVELPHDLPIGEAPLGSGFAASIVNYGAGYIRAGRGETVGILRATAGPLAGQEFALSAGHVSIGRDPSNDVVLTDPMVSKRHARLEVGAHAEVVDLNSANGVLVDGVEVQRVRVEDGRPFVIGATTLVVYLTNAWDGAAADDPIIERGGGLLFNRSPRVEVRYPGTRFKPPRLPTEKIGKIFPWPIMVAPILMGAALFALNGNPRSLLLIVMTPLMAFGNLINQSVQSRKSEDHERLLFERQFEQLEEDFFRGKPEEEAARNAEAPAVADVFEEAMRLGPLLWTRRPEHWNFLALRLGTCSLPARNGIDDAETPDGLPEYIDRVDRLRLRYEMVDDVPVFETFPTSGSIGIAGPRALVADAMRGVAVQVFGLHAPNDVVTVAFSDSSWTPELEWLKWLPHTTAERSPFRSAPLADSAPSAAGLLNSLEEYVRRASGGGREGEPRGPFKDDWNPLLYGTDVARAAEDRVRTPPISVVVFVTGDAPVDRGRLTDVLERGADHGVHAVFISETVESLPAVCRSFIELRNDLADARVGLVRNGEAFEHVAVEGVSNAYMEMFARRLSPVVDASTVVHDASDIPNSVNFLQLIDPAIAENPHAAIERWQQNNTIVDRTPTPRPRLKKAGTLRAIIGQGPSDAMALDLRTQGPHALVGGTTGSGKSEFLQAWVLGMAAAHSPDRVTFLFVDYKGGSAFADCVDLPHCVGLVTDLNPHLVRRALTSLRAELQHREHLLNRKKAKDLLELEKRQDPECPPSLVLVIDEFAALASEMPEFVDGVVDIAQRGRSLGIHLIMATQRPAGVIKDNLRANTNLRIALRMADEADSRDVVDDDVAASFPASVPGRAIAKTGPGRLVPFQSAYTGGWTSLEDTAVAEVRVAELRFGAAAEWEPDRPAESDSHEEDLGPNDQRRIVSNLVTACEVAGLPRPRRPWLDDLSALVDLANLANEGDTRIPIALMDVPEKQQQEPAFFVPDRDGSLVVYGTSGSGKSTVLKTIGTAAGMRPDRGRVNVYCLDFATGALGALSALPHVGSVVDGSDVERIQRLLRTLDGEMDRRASAFSAASAATLQEYREIADPNLSRIILLIDNFPEFKKDWEVAPGRGPFYRTFMRILGEGRTLGVHTVLTADRGNAVPSAVASNISRKVVLRMGDPSQYMLLGTPRDVLDEQSVPGRAVIDGHEAQIAVLGGTSNAVEQTKALGVLGDKLRAEGVRDLPEIGALPTAVPATDMPARVDGMPVFGVADDTLSAHGFEPIGSFVISGPPASGRTNALKSLVIAMERFDPGVQLYHFGSRRAELKDFRPWVKSATRPDDEKELATELAELITRDVSDGRILIVIEDMPHLSDGPADRPMRTLLQAMNDSEHMLIGDAEISRASGSIGVLGEWKAGRQGIVLKPDTYDGEAIFKTPFGRVKRSDFPVGRGIFVQAGRSVTVQMPLVADVAPPPQPTVAPPTTRAAAREAVTADAAGTTLGA</sequence>
<dbReference type="PROSITE" id="PS00387">
    <property type="entry name" value="PPASE"/>
    <property type="match status" value="1"/>
</dbReference>
<evidence type="ECO:0000256" key="4">
    <source>
        <dbReference type="PROSITE-ProRule" id="PRU00289"/>
    </source>
</evidence>
<evidence type="ECO:0000256" key="1">
    <source>
        <dbReference type="ARBA" id="ARBA00022553"/>
    </source>
</evidence>
<dbReference type="Pfam" id="PF01580">
    <property type="entry name" value="FtsK_SpoIIIE"/>
    <property type="match status" value="2"/>
</dbReference>
<feature type="domain" description="FtsK" evidence="7">
    <location>
        <begin position="1025"/>
        <end position="1215"/>
    </location>
</feature>
<dbReference type="SMART" id="SM00240">
    <property type="entry name" value="FHA"/>
    <property type="match status" value="1"/>
</dbReference>
<dbReference type="Gene3D" id="3.40.50.300">
    <property type="entry name" value="P-loop containing nucleotide triphosphate hydrolases"/>
    <property type="match status" value="3"/>
</dbReference>
<dbReference type="OrthoDB" id="9807790at2"/>
<feature type="domain" description="FHA" evidence="6">
    <location>
        <begin position="123"/>
        <end position="171"/>
    </location>
</feature>
<gene>
    <name evidence="8" type="ORF">AYL44_00270</name>
</gene>
<dbReference type="EMBL" id="LSTV01000001">
    <property type="protein sequence ID" value="OAH50761.1"/>
    <property type="molecule type" value="Genomic_DNA"/>
</dbReference>
<dbReference type="InterPro" id="IPR003593">
    <property type="entry name" value="AAA+_ATPase"/>
</dbReference>
<dbReference type="InterPro" id="IPR050206">
    <property type="entry name" value="FtsK/SpoIIIE/SftA"/>
</dbReference>
<protein>
    <submittedName>
        <fullName evidence="8">Phosphopeptide-binding protein</fullName>
    </submittedName>
</protein>
<feature type="binding site" evidence="4">
    <location>
        <begin position="715"/>
        <end position="722"/>
    </location>
    <ligand>
        <name>ATP</name>
        <dbReference type="ChEBI" id="CHEBI:30616"/>
    </ligand>
</feature>
<dbReference type="GO" id="GO:0005524">
    <property type="term" value="F:ATP binding"/>
    <property type="evidence" value="ECO:0007669"/>
    <property type="project" value="UniProtKB-UniRule"/>
</dbReference>
<dbReference type="GO" id="GO:0003677">
    <property type="term" value="F:DNA binding"/>
    <property type="evidence" value="ECO:0007669"/>
    <property type="project" value="InterPro"/>
</dbReference>
<dbReference type="Gene3D" id="2.60.200.20">
    <property type="match status" value="1"/>
</dbReference>
<dbReference type="SUPFAM" id="SSF49879">
    <property type="entry name" value="SMAD/FHA domain"/>
    <property type="match status" value="1"/>
</dbReference>
<keyword evidence="3 4" id="KW-0067">ATP-binding</keyword>
<evidence type="ECO:0000256" key="5">
    <source>
        <dbReference type="SAM" id="MobiDB-lite"/>
    </source>
</evidence>
<evidence type="ECO:0000313" key="9">
    <source>
        <dbReference type="Proteomes" id="UP000076998"/>
    </source>
</evidence>
<accession>A0A177KDU6</accession>
<dbReference type="RefSeq" id="WP_064001277.1">
    <property type="nucleotide sequence ID" value="NZ_LSTV01000001.1"/>
</dbReference>
<dbReference type="CDD" id="cd01127">
    <property type="entry name" value="TrwB_TraG_TraD_VirD4"/>
    <property type="match status" value="1"/>
</dbReference>
<evidence type="ECO:0000259" key="6">
    <source>
        <dbReference type="PROSITE" id="PS50006"/>
    </source>
</evidence>
<evidence type="ECO:0000256" key="3">
    <source>
        <dbReference type="ARBA" id="ARBA00022840"/>
    </source>
</evidence>
<dbReference type="PANTHER" id="PTHR22683">
    <property type="entry name" value="SPORULATION PROTEIN RELATED"/>
    <property type="match status" value="1"/>
</dbReference>
<dbReference type="Pfam" id="PF16697">
    <property type="entry name" value="Yop-YscD_cpl"/>
    <property type="match status" value="1"/>
</dbReference>
<dbReference type="InterPro" id="IPR032030">
    <property type="entry name" value="YscD_cytoplasmic_dom"/>
</dbReference>
<name>A0A177KDU6_9MICO</name>
<dbReference type="InterPro" id="IPR002543">
    <property type="entry name" value="FtsK_dom"/>
</dbReference>
<dbReference type="PROSITE" id="PS50901">
    <property type="entry name" value="FTSK"/>
    <property type="match status" value="2"/>
</dbReference>
<feature type="domain" description="FtsK" evidence="7">
    <location>
        <begin position="697"/>
        <end position="885"/>
    </location>
</feature>
<keyword evidence="2 4" id="KW-0547">Nucleotide-binding</keyword>
<reference evidence="8 9" key="1">
    <citation type="submission" date="2016-02" db="EMBL/GenBank/DDBJ databases">
        <authorList>
            <person name="Wen L."/>
            <person name="He K."/>
            <person name="Yang H."/>
        </authorList>
    </citation>
    <scope>NUCLEOTIDE SEQUENCE [LARGE SCALE GENOMIC DNA]</scope>
    <source>
        <strain evidence="8 9">CD11_3</strain>
    </source>
</reference>
<evidence type="ECO:0000256" key="2">
    <source>
        <dbReference type="ARBA" id="ARBA00022741"/>
    </source>
</evidence>
<dbReference type="CDD" id="cd00060">
    <property type="entry name" value="FHA"/>
    <property type="match status" value="1"/>
</dbReference>
<dbReference type="InterPro" id="IPR000253">
    <property type="entry name" value="FHA_dom"/>
</dbReference>
<feature type="binding site" evidence="4">
    <location>
        <begin position="1042"/>
        <end position="1049"/>
    </location>
    <ligand>
        <name>ATP</name>
        <dbReference type="ChEBI" id="CHEBI:30616"/>
    </ligand>
</feature>
<dbReference type="PANTHER" id="PTHR22683:SF1">
    <property type="entry name" value="TYPE VII SECRETION SYSTEM PROTEIN ESSC"/>
    <property type="match status" value="1"/>
</dbReference>
<dbReference type="InterPro" id="IPR008984">
    <property type="entry name" value="SMAD_FHA_dom_sf"/>
</dbReference>
<feature type="region of interest" description="Disordered" evidence="5">
    <location>
        <begin position="947"/>
        <end position="968"/>
    </location>
</feature>
<dbReference type="SUPFAM" id="SSF52540">
    <property type="entry name" value="P-loop containing nucleoside triphosphate hydrolases"/>
    <property type="match status" value="2"/>
</dbReference>
<keyword evidence="1" id="KW-0597">Phosphoprotein</keyword>
<evidence type="ECO:0000313" key="8">
    <source>
        <dbReference type="EMBL" id="OAH50761.1"/>
    </source>
</evidence>